<evidence type="ECO:0000313" key="1">
    <source>
        <dbReference type="EMBL" id="KAL2737661.1"/>
    </source>
</evidence>
<protein>
    <submittedName>
        <fullName evidence="1">Uncharacterized protein</fullName>
    </submittedName>
</protein>
<organism evidence="1 2">
    <name type="scientific">Vespula squamosa</name>
    <name type="common">Southern yellow jacket</name>
    <name type="synonym">Wasp</name>
    <dbReference type="NCBI Taxonomy" id="30214"/>
    <lineage>
        <taxon>Eukaryota</taxon>
        <taxon>Metazoa</taxon>
        <taxon>Ecdysozoa</taxon>
        <taxon>Arthropoda</taxon>
        <taxon>Hexapoda</taxon>
        <taxon>Insecta</taxon>
        <taxon>Pterygota</taxon>
        <taxon>Neoptera</taxon>
        <taxon>Endopterygota</taxon>
        <taxon>Hymenoptera</taxon>
        <taxon>Apocrita</taxon>
        <taxon>Aculeata</taxon>
        <taxon>Vespoidea</taxon>
        <taxon>Vespidae</taxon>
        <taxon>Vespinae</taxon>
        <taxon>Vespula</taxon>
    </lineage>
</organism>
<name>A0ABD2BY07_VESSQ</name>
<keyword evidence="2" id="KW-1185">Reference proteome</keyword>
<gene>
    <name evidence="1" type="ORF">V1478_001747</name>
</gene>
<reference evidence="1 2" key="1">
    <citation type="journal article" date="2024" name="Ann. Entomol. Soc. Am.">
        <title>Genomic analyses of the southern and eastern yellowjacket wasps (Hymenoptera: Vespidae) reveal evolutionary signatures of social life.</title>
        <authorList>
            <person name="Catto M.A."/>
            <person name="Caine P.B."/>
            <person name="Orr S.E."/>
            <person name="Hunt B.G."/>
            <person name="Goodisman M.A.D."/>
        </authorList>
    </citation>
    <scope>NUCLEOTIDE SEQUENCE [LARGE SCALE GENOMIC DNA]</scope>
    <source>
        <strain evidence="1">233</strain>
        <tissue evidence="1">Head and thorax</tissue>
    </source>
</reference>
<dbReference type="AlphaFoldDB" id="A0ABD2BY07"/>
<evidence type="ECO:0000313" key="2">
    <source>
        <dbReference type="Proteomes" id="UP001607302"/>
    </source>
</evidence>
<proteinExistence type="predicted"/>
<dbReference type="Proteomes" id="UP001607302">
    <property type="component" value="Unassembled WGS sequence"/>
</dbReference>
<accession>A0ABD2BY07</accession>
<dbReference type="EMBL" id="JAUDFV010000027">
    <property type="protein sequence ID" value="KAL2737661.1"/>
    <property type="molecule type" value="Genomic_DNA"/>
</dbReference>
<sequence>MQQLITTYFFIILFSTYHRNYIWKKQYLSDLFALERKREIKSTTRERQSQVAMSIRNYSPVAIDDTDTRYYYHTYHNHAYHHINTFTFHIITFLWPKIHEFRHKIRKLFISKTLL</sequence>
<comment type="caution">
    <text evidence="1">The sequence shown here is derived from an EMBL/GenBank/DDBJ whole genome shotgun (WGS) entry which is preliminary data.</text>
</comment>